<dbReference type="Proteomes" id="UP000234748">
    <property type="component" value="Unassembled WGS sequence"/>
</dbReference>
<dbReference type="FunFam" id="3.20.20.70:FF:000154">
    <property type="entry name" value="Probable nitronate monooxygenase"/>
    <property type="match status" value="1"/>
</dbReference>
<keyword evidence="14" id="KW-1185">Reference proteome</keyword>
<evidence type="ECO:0000256" key="5">
    <source>
        <dbReference type="ARBA" id="ARBA00022575"/>
    </source>
</evidence>
<organism evidence="13 14">
    <name type="scientific">Peribacillus deserti</name>
    <dbReference type="NCBI Taxonomy" id="673318"/>
    <lineage>
        <taxon>Bacteria</taxon>
        <taxon>Bacillati</taxon>
        <taxon>Bacillota</taxon>
        <taxon>Bacilli</taxon>
        <taxon>Bacillales</taxon>
        <taxon>Bacillaceae</taxon>
        <taxon>Peribacillus</taxon>
    </lineage>
</organism>
<sequence length="359" mass="38588">MNIKTPLCDLLGIKFPILQAGMAGGPATPEMAAAVSEAGGLGSLGAAYMKPDEIREAIRKIKSRTSKPFGVNLFCTDFTNKRHNAEEVNSVLNSFRKQLKIPEIHHDPKIIDLFEEQFKVVIEEEVPIISTAFGILSEEKMAAVHRNGRKVIAMVTTVNEACIAEQAGVDVLVAQGSDAGGHRSTFDIQDHPNGACIGTFSLVPQIADRVGIPIAAAGGIMDGRGLAAALSLGAQGIQMGTAFLCCRESGAHPAYQQALLNSTDESTIITKSFSGRPARGIRNTFIDEFERSGIDPLPFPSQNTLTGDIRKEAARQNNSEYMALWSGQAARLIRDQMGAGELILKTVEEAEEVLGSLWR</sequence>
<evidence type="ECO:0000256" key="11">
    <source>
        <dbReference type="ARBA" id="ARBA00031155"/>
    </source>
</evidence>
<dbReference type="Gene3D" id="3.20.20.70">
    <property type="entry name" value="Aldolase class I"/>
    <property type="match status" value="1"/>
</dbReference>
<dbReference type="GO" id="GO:0009636">
    <property type="term" value="P:response to toxic substance"/>
    <property type="evidence" value="ECO:0007669"/>
    <property type="project" value="UniProtKB-KW"/>
</dbReference>
<evidence type="ECO:0000256" key="3">
    <source>
        <dbReference type="ARBA" id="ARBA00009881"/>
    </source>
</evidence>
<dbReference type="PANTHER" id="PTHR42747">
    <property type="entry name" value="NITRONATE MONOOXYGENASE-RELATED"/>
    <property type="match status" value="1"/>
</dbReference>
<dbReference type="GO" id="GO:0018580">
    <property type="term" value="F:nitronate monooxygenase activity"/>
    <property type="evidence" value="ECO:0007669"/>
    <property type="project" value="InterPro"/>
</dbReference>
<comment type="catalytic activity">
    <reaction evidence="12">
        <text>3 propionate 3-nitronate + 3 O2 + H2O = 3 3-oxopropanoate + 2 nitrate + nitrite + H2O2 + 3 H(+)</text>
        <dbReference type="Rhea" id="RHEA:57332"/>
        <dbReference type="ChEBI" id="CHEBI:15377"/>
        <dbReference type="ChEBI" id="CHEBI:15378"/>
        <dbReference type="ChEBI" id="CHEBI:15379"/>
        <dbReference type="ChEBI" id="CHEBI:16240"/>
        <dbReference type="ChEBI" id="CHEBI:16301"/>
        <dbReference type="ChEBI" id="CHEBI:17632"/>
        <dbReference type="ChEBI" id="CHEBI:33190"/>
        <dbReference type="ChEBI" id="CHEBI:136067"/>
    </reaction>
</comment>
<accession>A0A2N5LZW5</accession>
<dbReference type="OrthoDB" id="9778912at2"/>
<proteinExistence type="inferred from homology"/>
<keyword evidence="5" id="KW-0216">Detoxification</keyword>
<evidence type="ECO:0000256" key="2">
    <source>
        <dbReference type="ARBA" id="ARBA00003535"/>
    </source>
</evidence>
<evidence type="ECO:0000256" key="8">
    <source>
        <dbReference type="ARBA" id="ARBA00022741"/>
    </source>
</evidence>
<dbReference type="CDD" id="cd04730">
    <property type="entry name" value="NPD_like"/>
    <property type="match status" value="1"/>
</dbReference>
<evidence type="ECO:0000256" key="4">
    <source>
        <dbReference type="ARBA" id="ARBA00013457"/>
    </source>
</evidence>
<gene>
    <name evidence="13" type="ORF">CUU66_22660</name>
</gene>
<evidence type="ECO:0000313" key="13">
    <source>
        <dbReference type="EMBL" id="PLT27659.1"/>
    </source>
</evidence>
<name>A0A2N5LZW5_9BACI</name>
<evidence type="ECO:0000256" key="7">
    <source>
        <dbReference type="ARBA" id="ARBA00022643"/>
    </source>
</evidence>
<dbReference type="AlphaFoldDB" id="A0A2N5LZW5"/>
<keyword evidence="8" id="KW-0547">Nucleotide-binding</keyword>
<evidence type="ECO:0000256" key="10">
    <source>
        <dbReference type="ARBA" id="ARBA00023033"/>
    </source>
</evidence>
<evidence type="ECO:0000256" key="6">
    <source>
        <dbReference type="ARBA" id="ARBA00022630"/>
    </source>
</evidence>
<evidence type="ECO:0000256" key="9">
    <source>
        <dbReference type="ARBA" id="ARBA00023002"/>
    </source>
</evidence>
<keyword evidence="10 13" id="KW-0503">Monooxygenase</keyword>
<dbReference type="GO" id="GO:0000166">
    <property type="term" value="F:nucleotide binding"/>
    <property type="evidence" value="ECO:0007669"/>
    <property type="project" value="UniProtKB-KW"/>
</dbReference>
<dbReference type="EMBL" id="PGUY01000086">
    <property type="protein sequence ID" value="PLT27659.1"/>
    <property type="molecule type" value="Genomic_DNA"/>
</dbReference>
<dbReference type="InterPro" id="IPR013785">
    <property type="entry name" value="Aldolase_TIM"/>
</dbReference>
<keyword evidence="6" id="KW-0285">Flavoprotein</keyword>
<reference evidence="13 14" key="1">
    <citation type="submission" date="2017-11" db="EMBL/GenBank/DDBJ databases">
        <title>Comparitive Functional Genomics of Dry Heat Resistant strains isolated from the Viking Spacecraft.</title>
        <authorList>
            <person name="Seuylemezian A."/>
            <person name="Cooper K."/>
            <person name="Vaishampayan P."/>
        </authorList>
    </citation>
    <scope>NUCLEOTIDE SEQUENCE [LARGE SCALE GENOMIC DNA]</scope>
    <source>
        <strain evidence="13 14">V1-29</strain>
    </source>
</reference>
<dbReference type="SUPFAM" id="SSF51412">
    <property type="entry name" value="Inosine monophosphate dehydrogenase (IMPDH)"/>
    <property type="match status" value="1"/>
</dbReference>
<keyword evidence="9" id="KW-0560">Oxidoreductase</keyword>
<comment type="function">
    <text evidence="2">Nitronate monooxygenase that uses molecular oxygen to catalyze the oxidative denitrification of alkyl nitronates. Acts on propionate 3-nitronate (P3N), the presumed physiological substrate. Probably functions in the detoxification of P3N, a metabolic poison produced by plants and fungi as a defense mechanism.</text>
</comment>
<dbReference type="PANTHER" id="PTHR42747:SF3">
    <property type="entry name" value="NITRONATE MONOOXYGENASE-RELATED"/>
    <property type="match status" value="1"/>
</dbReference>
<evidence type="ECO:0000256" key="12">
    <source>
        <dbReference type="ARBA" id="ARBA00049401"/>
    </source>
</evidence>
<protein>
    <recommendedName>
        <fullName evidence="4">Probable nitronate monooxygenase</fullName>
    </recommendedName>
    <alternativeName>
        <fullName evidence="11">Propionate 3-nitronate monooxygenase</fullName>
    </alternativeName>
</protein>
<dbReference type="InterPro" id="IPR004136">
    <property type="entry name" value="NMO"/>
</dbReference>
<comment type="similarity">
    <text evidence="3">Belongs to the nitronate monooxygenase family. NMO class I subfamily.</text>
</comment>
<dbReference type="Pfam" id="PF03060">
    <property type="entry name" value="NMO"/>
    <property type="match status" value="1"/>
</dbReference>
<comment type="cofactor">
    <cofactor evidence="1">
        <name>FMN</name>
        <dbReference type="ChEBI" id="CHEBI:58210"/>
    </cofactor>
</comment>
<keyword evidence="7" id="KW-0288">FMN</keyword>
<comment type="caution">
    <text evidence="13">The sequence shown here is derived from an EMBL/GenBank/DDBJ whole genome shotgun (WGS) entry which is preliminary data.</text>
</comment>
<dbReference type="RefSeq" id="WP_101645667.1">
    <property type="nucleotide sequence ID" value="NZ_PGUY01000086.1"/>
</dbReference>
<evidence type="ECO:0000313" key="14">
    <source>
        <dbReference type="Proteomes" id="UP000234748"/>
    </source>
</evidence>
<evidence type="ECO:0000256" key="1">
    <source>
        <dbReference type="ARBA" id="ARBA00001917"/>
    </source>
</evidence>